<feature type="binding site" evidence="2">
    <location>
        <position position="40"/>
    </location>
    <ligand>
        <name>substrate</name>
    </ligand>
</feature>
<feature type="binding site" evidence="2">
    <location>
        <position position="84"/>
    </location>
    <ligand>
        <name>substrate</name>
    </ligand>
</feature>
<feature type="binding site" evidence="2">
    <location>
        <position position="52"/>
    </location>
    <ligand>
        <name>substrate</name>
    </ligand>
</feature>
<dbReference type="PROSITE" id="PS01066">
    <property type="entry name" value="UPP_SYNTHASE"/>
    <property type="match status" value="1"/>
</dbReference>
<accession>A0AA43RJQ8</accession>
<dbReference type="InterPro" id="IPR018520">
    <property type="entry name" value="UPP_synth-like_CS"/>
</dbReference>
<feature type="binding site" evidence="2">
    <location>
        <position position="86"/>
    </location>
    <ligand>
        <name>substrate</name>
    </ligand>
</feature>
<feature type="binding site" evidence="2">
    <location>
        <position position="48"/>
    </location>
    <ligand>
        <name>substrate</name>
    </ligand>
</feature>
<feature type="binding site" evidence="2">
    <location>
        <begin position="216"/>
        <end position="218"/>
    </location>
    <ligand>
        <name>substrate</name>
    </ligand>
</feature>
<feature type="binding site" evidence="2">
    <location>
        <position position="210"/>
    </location>
    <ligand>
        <name>substrate</name>
    </ligand>
</feature>
<evidence type="ECO:0000256" key="1">
    <source>
        <dbReference type="ARBA" id="ARBA00022679"/>
    </source>
</evidence>
<dbReference type="SUPFAM" id="SSF64005">
    <property type="entry name" value="Undecaprenyl diphosphate synthase"/>
    <property type="match status" value="1"/>
</dbReference>
<feature type="binding site" evidence="2">
    <location>
        <begin position="36"/>
        <end position="39"/>
    </location>
    <ligand>
        <name>substrate</name>
    </ligand>
</feature>
<name>A0AA43RJQ8_9ACTN</name>
<feature type="active site" description="Proton acceptor" evidence="2">
    <location>
        <position position="83"/>
    </location>
</feature>
<comment type="caution">
    <text evidence="3">The sequence shown here is derived from an EMBL/GenBank/DDBJ whole genome shotgun (WGS) entry which is preliminary data.</text>
</comment>
<comment type="function">
    <text evidence="2">Catalyzes the condensation of isopentenyl diphosphate (IPP) with allylic pyrophosphates generating different type of terpenoids.</text>
</comment>
<dbReference type="InterPro" id="IPR036424">
    <property type="entry name" value="UPP_synth-like_sf"/>
</dbReference>
<dbReference type="NCBIfam" id="NF011405">
    <property type="entry name" value="PRK14830.1"/>
    <property type="match status" value="1"/>
</dbReference>
<dbReference type="InterPro" id="IPR001441">
    <property type="entry name" value="UPP_synth-like"/>
</dbReference>
<keyword evidence="2" id="KW-0479">Metal-binding</keyword>
<dbReference type="AlphaFoldDB" id="A0AA43RJQ8"/>
<dbReference type="Proteomes" id="UP001168575">
    <property type="component" value="Unassembled WGS sequence"/>
</dbReference>
<organism evidence="3 4">
    <name type="scientific">Phoenicibacter congonensis</name>
    <dbReference type="NCBI Taxonomy" id="1944646"/>
    <lineage>
        <taxon>Bacteria</taxon>
        <taxon>Bacillati</taxon>
        <taxon>Actinomycetota</taxon>
        <taxon>Coriobacteriia</taxon>
        <taxon>Eggerthellales</taxon>
        <taxon>Eggerthellaceae</taxon>
        <taxon>Phoenicibacter</taxon>
    </lineage>
</organism>
<gene>
    <name evidence="3" type="ORF">Q3982_05435</name>
</gene>
<keyword evidence="1 2" id="KW-0808">Transferase</keyword>
<dbReference type="FunFam" id="3.40.1180.10:FF:000001">
    <property type="entry name" value="(2E,6E)-farnesyl-diphosphate-specific ditrans,polycis-undecaprenyl-diphosphate synthase"/>
    <property type="match status" value="1"/>
</dbReference>
<feature type="binding site" evidence="2">
    <location>
        <position position="35"/>
    </location>
    <ligand>
        <name>Mg(2+)</name>
        <dbReference type="ChEBI" id="CHEBI:18420"/>
    </ligand>
</feature>
<keyword evidence="4" id="KW-1185">Reference proteome</keyword>
<comment type="subunit">
    <text evidence="2">Homodimer.</text>
</comment>
<evidence type="ECO:0000313" key="4">
    <source>
        <dbReference type="Proteomes" id="UP001168575"/>
    </source>
</evidence>
<dbReference type="GO" id="GO:0005829">
    <property type="term" value="C:cytosol"/>
    <property type="evidence" value="ECO:0007669"/>
    <property type="project" value="TreeGrafter"/>
</dbReference>
<comment type="cofactor">
    <cofactor evidence="2">
        <name>Mg(2+)</name>
        <dbReference type="ChEBI" id="CHEBI:18420"/>
    </cofactor>
    <text evidence="2">Binds 2 magnesium ions per subunit.</text>
</comment>
<protein>
    <recommendedName>
        <fullName evidence="2">Isoprenyl transferase</fullName>
        <ecNumber evidence="2">2.5.1.-</ecNumber>
    </recommendedName>
</protein>
<evidence type="ECO:0000313" key="3">
    <source>
        <dbReference type="EMBL" id="MDO4842101.1"/>
    </source>
</evidence>
<dbReference type="EMBL" id="JAUMVS010000093">
    <property type="protein sequence ID" value="MDO4842101.1"/>
    <property type="molecule type" value="Genomic_DNA"/>
</dbReference>
<dbReference type="Gene3D" id="3.40.1180.10">
    <property type="entry name" value="Decaprenyl diphosphate synthase-like"/>
    <property type="match status" value="1"/>
</dbReference>
<dbReference type="GO" id="GO:0000287">
    <property type="term" value="F:magnesium ion binding"/>
    <property type="evidence" value="ECO:0007669"/>
    <property type="project" value="UniProtKB-UniRule"/>
</dbReference>
<feature type="binding site" evidence="2">
    <location>
        <begin position="80"/>
        <end position="82"/>
    </location>
    <ligand>
        <name>substrate</name>
    </ligand>
</feature>
<dbReference type="GO" id="GO:0016094">
    <property type="term" value="P:polyprenol biosynthetic process"/>
    <property type="evidence" value="ECO:0007669"/>
    <property type="project" value="TreeGrafter"/>
</dbReference>
<dbReference type="CDD" id="cd00475">
    <property type="entry name" value="Cis_IPPS"/>
    <property type="match status" value="1"/>
</dbReference>
<proteinExistence type="inferred from homology"/>
<feature type="active site" evidence="2">
    <location>
        <position position="35"/>
    </location>
</feature>
<reference evidence="3" key="1">
    <citation type="submission" date="2023-07" db="EMBL/GenBank/DDBJ databases">
        <title>Between Cages and Wild: Unraveling the Impact of Captivity on Animal Microbiomes and Antimicrobial Resistance.</title>
        <authorList>
            <person name="Schmartz G.P."/>
            <person name="Rehner J."/>
            <person name="Schuff M.J."/>
            <person name="Becker S.L."/>
            <person name="Kravczyk M."/>
            <person name="Gurevich A."/>
            <person name="Francke R."/>
            <person name="Mueller R."/>
            <person name="Keller V."/>
            <person name="Keller A."/>
        </authorList>
    </citation>
    <scope>NUCLEOTIDE SEQUENCE</scope>
    <source>
        <strain evidence="3">S12M_St_49</strain>
    </source>
</reference>
<dbReference type="PANTHER" id="PTHR10291">
    <property type="entry name" value="DEHYDRODOLICHYL DIPHOSPHATE SYNTHASE FAMILY MEMBER"/>
    <property type="match status" value="1"/>
</dbReference>
<evidence type="ECO:0000256" key="2">
    <source>
        <dbReference type="HAMAP-Rule" id="MF_01139"/>
    </source>
</evidence>
<comment type="similarity">
    <text evidence="2">Belongs to the UPP synthase family.</text>
</comment>
<dbReference type="EC" id="2.5.1.-" evidence="2"/>
<dbReference type="HAMAP" id="MF_01139">
    <property type="entry name" value="ISPT"/>
    <property type="match status" value="1"/>
</dbReference>
<dbReference type="PANTHER" id="PTHR10291:SF0">
    <property type="entry name" value="DEHYDRODOLICHYL DIPHOSPHATE SYNTHASE 2"/>
    <property type="match status" value="1"/>
</dbReference>
<dbReference type="GO" id="GO:0008834">
    <property type="term" value="F:ditrans,polycis-undecaprenyl-diphosphate synthase [(2E,6E)-farnesyl-diphosphate specific] activity"/>
    <property type="evidence" value="ECO:0007669"/>
    <property type="project" value="TreeGrafter"/>
</dbReference>
<feature type="binding site" evidence="2">
    <location>
        <position position="229"/>
    </location>
    <ligand>
        <name>Mg(2+)</name>
        <dbReference type="ChEBI" id="CHEBI:18420"/>
    </ligand>
</feature>
<dbReference type="GO" id="GO:0030145">
    <property type="term" value="F:manganese ion binding"/>
    <property type="evidence" value="ECO:0007669"/>
    <property type="project" value="TreeGrafter"/>
</dbReference>
<sequence length="263" mass="29737">MRRDFSYIFPNVPSDIDVSLFDEAKVPKHVGIIMDGNGRWAKKRALNRLNGHKAGIEAVREAIRTSSDIGVDYLTIYSFSTENWKRSDEEVSGLMNLFAKTMLAEVDGLHEENVRVKTIGDISILPQDTHDAFVKAEEKTANNTGLTLNVAVNYGGRDEIVHGINCLLQKAKLSLLNDDGVDSSDFKIIEQDLSDALYTAGMPDPELIIRTSGEMRISNFLLWQVAYSEFVVTDVLWPDFDRYEYLRCLISYMGRDRRFGNAK</sequence>
<keyword evidence="2" id="KW-0460">Magnesium</keyword>
<dbReference type="NCBIfam" id="TIGR00055">
    <property type="entry name" value="uppS"/>
    <property type="match status" value="1"/>
</dbReference>
<dbReference type="Pfam" id="PF01255">
    <property type="entry name" value="Prenyltransf"/>
    <property type="match status" value="1"/>
</dbReference>